<sequence>MQPFSGSLLCRRRFGLITITAPFPRLPSVMSAVPPRKIIHIDMDAFFASVELLRRPELCSRPVVVAWEGARSVVCAANYEARKFGVRSAMALATARRRCPQLVCLPPDFARYRAVSAQIHAIFRRHTDIIEPLSLDEAYLDVSRPLSGHRYARDIAQAIRAEIRAETGLTASAGVAPNKLIAKIASDWRKPNGQTVVAPEQVLRFLHPLPPAKIPGVGKVTAAKMADLGIRTIADMAQWPREHLVLHFGRYGHRLYDLARGIDERPVRPEREYKQVSVEHTLAQDVPLAGLLPMLPGIAEEVWRQLARKRYAARRLTLKLKTADFQVLTRSATYSAPFARAAELAAAAAALSAKLPPDRHYRLVGIGVSHLQDIECQPVLWPEEGAWSADGQAT</sequence>
<feature type="binding site" evidence="15">
    <location>
        <position position="136"/>
    </location>
    <ligand>
        <name>Mg(2+)</name>
        <dbReference type="ChEBI" id="CHEBI:18420"/>
    </ligand>
</feature>
<evidence type="ECO:0000256" key="13">
    <source>
        <dbReference type="ARBA" id="ARBA00023204"/>
    </source>
</evidence>
<dbReference type="PANTHER" id="PTHR11076">
    <property type="entry name" value="DNA REPAIR POLYMERASE UMUC / TRANSFERASE FAMILY MEMBER"/>
    <property type="match status" value="1"/>
</dbReference>
<evidence type="ECO:0000256" key="15">
    <source>
        <dbReference type="HAMAP-Rule" id="MF_01113"/>
    </source>
</evidence>
<dbReference type="FunFam" id="3.30.1490.100:FF:000004">
    <property type="entry name" value="DNA polymerase IV"/>
    <property type="match status" value="1"/>
</dbReference>
<comment type="function">
    <text evidence="15">Poorly processive, error-prone DNA polymerase involved in untargeted mutagenesis. Copies undamaged DNA at stalled replication forks, which arise in vivo from mismatched or misaligned primer ends. These misaligned primers can be extended by PolIV. Exhibits no 3'-5' exonuclease (proofreading) activity. May be involved in translesional synthesis, in conjunction with the beta clamp from PolIII.</text>
</comment>
<evidence type="ECO:0000256" key="14">
    <source>
        <dbReference type="ARBA" id="ARBA00049244"/>
    </source>
</evidence>
<dbReference type="PATRIC" id="fig|1032488.3.peg.1932"/>
<keyword evidence="5 15" id="KW-0808">Transferase</keyword>
<keyword evidence="6 15" id="KW-0548">Nucleotidyltransferase</keyword>
<protein>
    <recommendedName>
        <fullName evidence="15">DNA polymerase IV</fullName>
        <shortName evidence="15">Pol IV</shortName>
        <ecNumber evidence="15">2.7.7.7</ecNumber>
    </recommendedName>
</protein>
<keyword evidence="7 15" id="KW-0235">DNA replication</keyword>
<evidence type="ECO:0000256" key="5">
    <source>
        <dbReference type="ARBA" id="ARBA00022679"/>
    </source>
</evidence>
<evidence type="ECO:0000256" key="12">
    <source>
        <dbReference type="ARBA" id="ARBA00023125"/>
    </source>
</evidence>
<dbReference type="GO" id="GO:0006261">
    <property type="term" value="P:DNA-templated DNA replication"/>
    <property type="evidence" value="ECO:0007669"/>
    <property type="project" value="UniProtKB-UniRule"/>
</dbReference>
<dbReference type="InterPro" id="IPR001126">
    <property type="entry name" value="UmuC"/>
</dbReference>
<organism evidence="17 18">
    <name type="scientific">Neisseria shayeganii 871</name>
    <dbReference type="NCBI Taxonomy" id="1032488"/>
    <lineage>
        <taxon>Bacteria</taxon>
        <taxon>Pseudomonadati</taxon>
        <taxon>Pseudomonadota</taxon>
        <taxon>Betaproteobacteria</taxon>
        <taxon>Neisseriales</taxon>
        <taxon>Neisseriaceae</taxon>
        <taxon>Neisseria</taxon>
    </lineage>
</organism>
<dbReference type="PANTHER" id="PTHR11076:SF33">
    <property type="entry name" value="DNA POLYMERASE KAPPA"/>
    <property type="match status" value="1"/>
</dbReference>
<dbReference type="SUPFAM" id="SSF56672">
    <property type="entry name" value="DNA/RNA polymerases"/>
    <property type="match status" value="1"/>
</dbReference>
<comment type="caution">
    <text evidence="17">The sequence shown here is derived from an EMBL/GenBank/DDBJ whole genome shotgun (WGS) entry which is preliminary data.</text>
</comment>
<dbReference type="SUPFAM" id="SSF100879">
    <property type="entry name" value="Lesion bypass DNA polymerase (Y-family), little finger domain"/>
    <property type="match status" value="1"/>
</dbReference>
<evidence type="ECO:0000256" key="3">
    <source>
        <dbReference type="ARBA" id="ARBA00022457"/>
    </source>
</evidence>
<keyword evidence="9 15" id="KW-0227">DNA damage</keyword>
<comment type="similarity">
    <text evidence="2 15">Belongs to the DNA polymerase type-Y family.</text>
</comment>
<dbReference type="Pfam" id="PF21999">
    <property type="entry name" value="IMS_HHH_1"/>
    <property type="match status" value="1"/>
</dbReference>
<comment type="subcellular location">
    <subcellularLocation>
        <location evidence="1 15">Cytoplasm</location>
    </subcellularLocation>
</comment>
<evidence type="ECO:0000256" key="7">
    <source>
        <dbReference type="ARBA" id="ARBA00022705"/>
    </source>
</evidence>
<comment type="cofactor">
    <cofactor evidence="15">
        <name>Mg(2+)</name>
        <dbReference type="ChEBI" id="CHEBI:18420"/>
    </cofactor>
    <text evidence="15">Binds 2 magnesium ions per subunit.</text>
</comment>
<dbReference type="Pfam" id="PF00817">
    <property type="entry name" value="IMS"/>
    <property type="match status" value="1"/>
</dbReference>
<evidence type="ECO:0000256" key="1">
    <source>
        <dbReference type="ARBA" id="ARBA00004496"/>
    </source>
</evidence>
<keyword evidence="3 15" id="KW-0515">Mutator protein</keyword>
<dbReference type="GO" id="GO:0009432">
    <property type="term" value="P:SOS response"/>
    <property type="evidence" value="ECO:0007669"/>
    <property type="project" value="TreeGrafter"/>
</dbReference>
<dbReference type="Gene3D" id="3.30.70.270">
    <property type="match status" value="1"/>
</dbReference>
<evidence type="ECO:0000313" key="18">
    <source>
        <dbReference type="Proteomes" id="UP000003019"/>
    </source>
</evidence>
<feature type="domain" description="UmuC" evidence="16">
    <location>
        <begin position="38"/>
        <end position="218"/>
    </location>
</feature>
<dbReference type="PROSITE" id="PS50173">
    <property type="entry name" value="UMUC"/>
    <property type="match status" value="1"/>
</dbReference>
<keyword evidence="11 15" id="KW-0239">DNA-directed DNA polymerase</keyword>
<dbReference type="InterPro" id="IPR022880">
    <property type="entry name" value="DNApol_IV"/>
</dbReference>
<name>G4CK96_9NEIS</name>
<evidence type="ECO:0000256" key="10">
    <source>
        <dbReference type="ARBA" id="ARBA00022842"/>
    </source>
</evidence>
<dbReference type="HAMAP" id="MF_01113">
    <property type="entry name" value="DNApol_IV"/>
    <property type="match status" value="1"/>
</dbReference>
<proteinExistence type="inferred from homology"/>
<dbReference type="Gene3D" id="3.40.1170.60">
    <property type="match status" value="1"/>
</dbReference>
<evidence type="ECO:0000313" key="17">
    <source>
        <dbReference type="EMBL" id="EGY51823.1"/>
    </source>
</evidence>
<evidence type="ECO:0000256" key="6">
    <source>
        <dbReference type="ARBA" id="ARBA00022695"/>
    </source>
</evidence>
<comment type="subunit">
    <text evidence="15">Monomer.</text>
</comment>
<dbReference type="Gene3D" id="1.10.150.20">
    <property type="entry name" value="5' to 3' exonuclease, C-terminal subdomain"/>
    <property type="match status" value="1"/>
</dbReference>
<evidence type="ECO:0000259" key="16">
    <source>
        <dbReference type="PROSITE" id="PS50173"/>
    </source>
</evidence>
<feature type="active site" evidence="15">
    <location>
        <position position="137"/>
    </location>
</feature>
<dbReference type="Proteomes" id="UP000003019">
    <property type="component" value="Unassembled WGS sequence"/>
</dbReference>
<dbReference type="GO" id="GO:0005829">
    <property type="term" value="C:cytosol"/>
    <property type="evidence" value="ECO:0007669"/>
    <property type="project" value="TreeGrafter"/>
</dbReference>
<keyword evidence="10 15" id="KW-0460">Magnesium</keyword>
<dbReference type="EC" id="2.7.7.7" evidence="15"/>
<keyword evidence="18" id="KW-1185">Reference proteome</keyword>
<feature type="site" description="Substrate discrimination" evidence="15">
    <location>
        <position position="47"/>
    </location>
</feature>
<keyword evidence="4 15" id="KW-0963">Cytoplasm</keyword>
<dbReference type="GO" id="GO:0003887">
    <property type="term" value="F:DNA-directed DNA polymerase activity"/>
    <property type="evidence" value="ECO:0007669"/>
    <property type="project" value="UniProtKB-UniRule"/>
</dbReference>
<dbReference type="NCBIfam" id="NF002677">
    <property type="entry name" value="PRK02406.1"/>
    <property type="match status" value="1"/>
</dbReference>
<dbReference type="InterPro" id="IPR043128">
    <property type="entry name" value="Rev_trsase/Diguanyl_cyclase"/>
</dbReference>
<evidence type="ECO:0000256" key="4">
    <source>
        <dbReference type="ARBA" id="ARBA00022490"/>
    </source>
</evidence>
<dbReference type="GO" id="GO:0000287">
    <property type="term" value="F:magnesium ion binding"/>
    <property type="evidence" value="ECO:0007669"/>
    <property type="project" value="UniProtKB-UniRule"/>
</dbReference>
<dbReference type="Gene3D" id="3.30.1490.100">
    <property type="entry name" value="DNA polymerase, Y-family, little finger domain"/>
    <property type="match status" value="1"/>
</dbReference>
<keyword evidence="8 15" id="KW-0479">Metal-binding</keyword>
<reference evidence="17 18" key="1">
    <citation type="submission" date="2011-05" db="EMBL/GenBank/DDBJ databases">
        <authorList>
            <person name="Muzny D."/>
            <person name="Qin X."/>
            <person name="Deng J."/>
            <person name="Jiang H."/>
            <person name="Liu Y."/>
            <person name="Qu J."/>
            <person name="Song X.-Z."/>
            <person name="Zhang L."/>
            <person name="Thornton R."/>
            <person name="Coyle M."/>
            <person name="Francisco L."/>
            <person name="Jackson L."/>
            <person name="Javaid M."/>
            <person name="Korchina V."/>
            <person name="Kovar C."/>
            <person name="Mata R."/>
            <person name="Mathew T."/>
            <person name="Ngo R."/>
            <person name="Nguyen L."/>
            <person name="Nguyen N."/>
            <person name="Okwuonu G."/>
            <person name="Ongeri F."/>
            <person name="Pham C."/>
            <person name="Simmons D."/>
            <person name="Wilczek-Boney K."/>
            <person name="Hale W."/>
            <person name="Jakkamsetti A."/>
            <person name="Pham P."/>
            <person name="Ruth R."/>
            <person name="San Lucas F."/>
            <person name="Warren J."/>
            <person name="Zhang J."/>
            <person name="Zhao Z."/>
            <person name="Zhou C."/>
            <person name="Zhu D."/>
            <person name="Lee S."/>
            <person name="Bess C."/>
            <person name="Blankenburg K."/>
            <person name="Forbes L."/>
            <person name="Fu Q."/>
            <person name="Gubbala S."/>
            <person name="Hirani K."/>
            <person name="Jayaseelan J.C."/>
            <person name="Lara F."/>
            <person name="Munidasa M."/>
            <person name="Palculict T."/>
            <person name="Patil S."/>
            <person name="Pu L.-L."/>
            <person name="Saada N."/>
            <person name="Tang L."/>
            <person name="Weissenberger G."/>
            <person name="Zhu Y."/>
            <person name="Hemphill L."/>
            <person name="Shang Y."/>
            <person name="Youmans B."/>
            <person name="Ayvaz T."/>
            <person name="Ross M."/>
            <person name="Santibanez J."/>
            <person name="Aqrawi P."/>
            <person name="Gross S."/>
            <person name="Joshi V."/>
            <person name="Fowler G."/>
            <person name="Nazareth L."/>
            <person name="Reid J."/>
            <person name="Worley K."/>
            <person name="Petrosino J."/>
            <person name="Highlander S."/>
            <person name="Gibbs R."/>
        </authorList>
    </citation>
    <scope>NUCLEOTIDE SEQUENCE [LARGE SCALE GENOMIC DNA]</scope>
    <source>
        <strain evidence="17 18">871</strain>
    </source>
</reference>
<dbReference type="InterPro" id="IPR036775">
    <property type="entry name" value="DNA_pol_Y-fam_lit_finger_sf"/>
</dbReference>
<dbReference type="Pfam" id="PF11799">
    <property type="entry name" value="IMS_C"/>
    <property type="match status" value="1"/>
</dbReference>
<feature type="binding site" evidence="15">
    <location>
        <position position="42"/>
    </location>
    <ligand>
        <name>Mg(2+)</name>
        <dbReference type="ChEBI" id="CHEBI:18420"/>
    </ligand>
</feature>
<accession>G4CK96</accession>
<comment type="catalytic activity">
    <reaction evidence="14 15">
        <text>DNA(n) + a 2'-deoxyribonucleoside 5'-triphosphate = DNA(n+1) + diphosphate</text>
        <dbReference type="Rhea" id="RHEA:22508"/>
        <dbReference type="Rhea" id="RHEA-COMP:17339"/>
        <dbReference type="Rhea" id="RHEA-COMP:17340"/>
        <dbReference type="ChEBI" id="CHEBI:33019"/>
        <dbReference type="ChEBI" id="CHEBI:61560"/>
        <dbReference type="ChEBI" id="CHEBI:173112"/>
        <dbReference type="EC" id="2.7.7.7"/>
    </reaction>
</comment>
<evidence type="ECO:0000256" key="2">
    <source>
        <dbReference type="ARBA" id="ARBA00010945"/>
    </source>
</evidence>
<evidence type="ECO:0000256" key="11">
    <source>
        <dbReference type="ARBA" id="ARBA00022932"/>
    </source>
</evidence>
<gene>
    <name evidence="15 17" type="primary">dinB</name>
    <name evidence="17" type="ORF">HMPREF9371_2036</name>
</gene>
<dbReference type="GO" id="GO:0042276">
    <property type="term" value="P:error-prone translesion synthesis"/>
    <property type="evidence" value="ECO:0007669"/>
    <property type="project" value="TreeGrafter"/>
</dbReference>
<evidence type="ECO:0000256" key="9">
    <source>
        <dbReference type="ARBA" id="ARBA00022763"/>
    </source>
</evidence>
<dbReference type="InterPro" id="IPR017961">
    <property type="entry name" value="DNA_pol_Y-fam_little_finger"/>
</dbReference>
<dbReference type="InterPro" id="IPR050116">
    <property type="entry name" value="DNA_polymerase-Y"/>
</dbReference>
<dbReference type="CDD" id="cd03586">
    <property type="entry name" value="PolY_Pol_IV_kappa"/>
    <property type="match status" value="1"/>
</dbReference>
<dbReference type="InterPro" id="IPR053848">
    <property type="entry name" value="IMS_HHH_1"/>
</dbReference>
<dbReference type="STRING" id="1032488.HMPREF9371_2036"/>
<dbReference type="InterPro" id="IPR043502">
    <property type="entry name" value="DNA/RNA_pol_sf"/>
</dbReference>
<keyword evidence="12 15" id="KW-0238">DNA-binding</keyword>
<dbReference type="FunFam" id="1.10.150.20:FF:000019">
    <property type="entry name" value="DNA polymerase IV"/>
    <property type="match status" value="1"/>
</dbReference>
<dbReference type="EMBL" id="AGAY01000069">
    <property type="protein sequence ID" value="EGY51823.1"/>
    <property type="molecule type" value="Genomic_DNA"/>
</dbReference>
<dbReference type="HOGENOM" id="CLU_012348_1_2_4"/>
<dbReference type="AlphaFoldDB" id="G4CK96"/>
<keyword evidence="13 15" id="KW-0234">DNA repair</keyword>
<dbReference type="GO" id="GO:0006281">
    <property type="term" value="P:DNA repair"/>
    <property type="evidence" value="ECO:0007669"/>
    <property type="project" value="UniProtKB-UniRule"/>
</dbReference>
<dbReference type="GO" id="GO:0003684">
    <property type="term" value="F:damaged DNA binding"/>
    <property type="evidence" value="ECO:0007669"/>
    <property type="project" value="InterPro"/>
</dbReference>
<evidence type="ECO:0000256" key="8">
    <source>
        <dbReference type="ARBA" id="ARBA00022723"/>
    </source>
</evidence>